<dbReference type="InterPro" id="IPR041498">
    <property type="entry name" value="Big_6"/>
</dbReference>
<dbReference type="InterPro" id="IPR013783">
    <property type="entry name" value="Ig-like_fold"/>
</dbReference>
<dbReference type="RefSeq" id="WP_231328097.1">
    <property type="nucleotide sequence ID" value="NZ_CP088156.1"/>
</dbReference>
<dbReference type="Gene3D" id="2.60.40.10">
    <property type="entry name" value="Immunoglobulins"/>
    <property type="match status" value="9"/>
</dbReference>
<dbReference type="InterPro" id="IPR006626">
    <property type="entry name" value="PbH1"/>
</dbReference>
<dbReference type="EMBL" id="CP088156">
    <property type="protein sequence ID" value="UFZ08664.1"/>
    <property type="molecule type" value="Genomic_DNA"/>
</dbReference>
<organism evidence="7 8">
    <name type="scientific">Bradyrhizobium ontarionense</name>
    <dbReference type="NCBI Taxonomy" id="2898149"/>
    <lineage>
        <taxon>Bacteria</taxon>
        <taxon>Pseudomonadati</taxon>
        <taxon>Pseudomonadota</taxon>
        <taxon>Alphaproteobacteria</taxon>
        <taxon>Hyphomicrobiales</taxon>
        <taxon>Nitrobacteraceae</taxon>
        <taxon>Bradyrhizobium</taxon>
    </lineage>
</organism>
<dbReference type="InterPro" id="IPR040853">
    <property type="entry name" value="RapA2_cadherin-like"/>
</dbReference>
<feature type="region of interest" description="Disordered" evidence="4">
    <location>
        <begin position="1385"/>
        <end position="1416"/>
    </location>
</feature>
<feature type="region of interest" description="Disordered" evidence="4">
    <location>
        <begin position="2382"/>
        <end position="2403"/>
    </location>
</feature>
<dbReference type="Pfam" id="PF16184">
    <property type="entry name" value="Cadherin_3"/>
    <property type="match status" value="1"/>
</dbReference>
<feature type="domain" description="Bacterial Ig" evidence="6">
    <location>
        <begin position="4885"/>
        <end position="4955"/>
    </location>
</feature>
<dbReference type="NCBIfam" id="NF012211">
    <property type="entry name" value="tand_rpt_95"/>
    <property type="match status" value="1"/>
</dbReference>
<dbReference type="SMART" id="SM00710">
    <property type="entry name" value="PbH1"/>
    <property type="match status" value="9"/>
</dbReference>
<evidence type="ECO:0000259" key="6">
    <source>
        <dbReference type="Pfam" id="PF17936"/>
    </source>
</evidence>
<dbReference type="NCBIfam" id="NF033510">
    <property type="entry name" value="Ca_tandemer"/>
    <property type="match status" value="3"/>
</dbReference>
<gene>
    <name evidence="7" type="ORF">LQG66_17555</name>
</gene>
<feature type="domain" description="RapA2 cadherin-like" evidence="5">
    <location>
        <begin position="1160"/>
        <end position="1230"/>
    </location>
</feature>
<reference evidence="7" key="1">
    <citation type="journal article" date="2024" name="Antonie Van Leeuwenhoek">
        <title>Bradyrhizobium ontarionense sp. nov., a novel bacterial symbiont isolated from Aeschynomene indica (Indian jointvetch), harbours photosynthesis, nitrogen fixation and nitrous oxide (N2O) reductase genes.</title>
        <authorList>
            <person name="Bromfield E.S.P."/>
            <person name="Cloutier S."/>
        </authorList>
    </citation>
    <scope>NUCLEOTIDE SEQUENCE</scope>
    <source>
        <strain evidence="7">A19</strain>
    </source>
</reference>
<feature type="domain" description="RapA2 cadherin-like" evidence="5">
    <location>
        <begin position="1256"/>
        <end position="1337"/>
    </location>
</feature>
<sequence length="5873" mass="567669">MFQLGHDSHLVLAEFSYGQHGAANLEVFSLLQGSLSFASGAIARTGDMRVGVASAWAKILGGIGDADIAKHDGVVTLSIFHQDRGLNQATVYDRNGDPITAISGDGGKLTLTPISSSHLVTDEQAKSDADRAFEFDALNSILQIKTLAGEFVDSGRIGAHGSSFAPIGADGRGQSESWFPHSSFENAPPVNFPGADSFPHGGDGFPGNQPASPPATFGPINHAPVLDLHAGAIPVAAFEQVPIAVLPHLTLTDDDSATLLQATVKISGHFEPGKDTLSFTGTPSIEGSFDAGTGTLTLRAVPGHAPSLADFQAALRTVSYTYAGDAPSTSPRTLTITVQDPDGTAHGGHDLASDSITLTVTGVNDAPTLTLGEVSFVAAEQTATAVAPRLSLSDVDSTTLDHASIRITGNYLHGEDVLSFVDTARIHGAFDPVSGTLTLTAHAGQSPTVADFEAALRSVAYTDTSDNPSPLPRTLTITVQDVDGTANGGHDTTVRTVTLTVTPVNDPPAITGETDPAAVAELSDAHAQLLGPITGTLSASDRDIGDVLTGHVAASATVSYSAGALPAGVDLDALRDAAAISFDSATTTISGGANTLTWTYHPAAANLDWLASGETLTITYLADVTDGTAGVGSQPLTITITGTNDAPTIGAAQTAASVTQDVAVDAQGQVHAGGSFDFVDLDYSDAHSTSATLLNTTASGGVALGTMSALIATDTVNGVGGEAAWSYHVDNSAVQFLAAGESVVETYRVTVRDGHGGTVSRDVSVTITGANDAPVITAAQTTGAVTEDSAVDAHGQLQAGGVIGFGDVDLTDTYSVSVALVSSSNAGGVALGTMSPQLTAETSHGLGGEVAWTYQVDDNSVQFLRAGQTVTEVYAVTVSDGHGGQATQNVTVTVTGTEDAPVLTAGGSGAVTEAADASAQDIAPITGSLGVTDRDVGDALAASVIGSPAVTLDGHAFSLPAGAAALIDHALSFQNGVASNGGAASIGWSYDPSAANLDFLREGQQLVLTYTVAVNDGLTGSGTQTIAITITGTNDLPSITGGAAAVDEAGDAHAQTISLGGTIAVTDRDVGDTLTASVAGAPTVALDGHVFTLPAGAAALIDSAALSFDNAGHLSNGGTTGIAWTYQPGAADLDFLKQGQTLTLTYAVDVSDGTGTSAPQTVTITINGTNDAPVAVADSYTTAEDTALTIQNAGVLGNDHDAEGDALSAILVDGPTHGTLALNQDGSFTYTPFADYNGVDSFTYKANDGLADSGTATVSITVTAVNDPAVISGVSSGSVAEAGGVNNAIAGTATATGVLTDTDVDNPANTFSAVATPVASAGGYGTYTMTAGGAWTYHLDDGNSAVQALNAGAVLTDTFTVTTIDGTAQVVTITINGANDAAAVSGSTSGSVTEADGINNGAPGTPTATGMLTDSDVDNPADTFTAVGTATASAGGYGTYTMTSGGVWTYALDNSNPAVQALNAGAVLTDTFTVTTIDGTAQVVTVTINGANDTAVVSGTISGSVIEAGGINNGTPGTPTATGTLTDTDVDNPANIFAAVGTATASAGGYGTYTMTSGGVWTYVLDNSNPTVQALDVGATLTDTFTVTTIDGTAQVVTITINGAHDTAVVTGAISGAVTEAGGVNNGTPGTPVATGTLTVAEGAFVAVAAATASAGGYGTYTLGSSGVWTYTLNNSNSAVQALNAGAVLTDTFTVTTTGGSTQVVTITIAGTDDAPVLSGDASVALLQGTSTAITTADLNVTDIDNTVSQLTFNVSSTVHGYVALSGAPSVAVTSFTQTQLASGQVIFVHDATQNPAASFTVTATDGSLTTAGMAVNVAVSSDFVITSNLDLGVVSETIHSLSQSAGTLSGTGALTDANGATFTGGTESGSGTTVVNGLATFFDASNETFTLDGRTLELHGSAQSGAFSGDTLRLNNGAVLKIDAGVTFTDASASGTAFNISSSAGTGTVNVAGSYEKTGGGTTAISTALTNTGMIDAKAGTLDLAGNVTNSGTLKAEGGGTLLVAGNVTGSGAVIVDSNGTVEFGGNVGTGQTITFSGSSGTLKIDHPASFAGTITGFSGATDTIDLAGINHNSAQYSQSFNASTGILTVTDGVNTATLHFGGATYGFAATSDGAGGTLIKPANVYTVHNAAELNAALLAVSQGGSAAAANTSYSIELAADISIASLGADLTAINLASGSSLVIHGGGHTLDGGNAYRGLFVYGGNVTIDHLAINHTLAQGGAGGTQGGGGGAGLGGGLFVATGATVSISDVSFSGDRAVGGKGGGLDGGANWGAGGGGMGSAASANAGQYRHDYSAPNGHGYVATAVNGTSGGGIGLNVPGQPGLVHGGAGGAWTGGSLRSYTAAGMGGFGGGGGGGFYAYANSRESTPQGSVDHISRVGSNGGNGGFGGGGGGGASGSAQLHSTGGAGGFGGGGGGGYSGGAGGYGGGAGGGKVNSVLLGSGGGGLGAGGDIFVQEGGHLIVGGGSLSGGTVAGGAAGNVGTSAQNGQALGSGIFIQGNQTVTFAPASGDDLTIADVIADQHGNGGTGNVEISGAGNVHFTAANSYVGATIVDAGATLDIDAAGGLGTGAVTDNGILNVNAATTFASTVSDGGVLNVNAATTFAGAVTDSGVLNVNAVTTFASTVTDNATLNVNAATTFANGVTDNGALNINASAIFQGTVVNNGTVTINAANADFAGSITGNGTINFGTSGGTAVFEHGVPTQTITGFANGDVIDLRSVVATTAVVGANNVVTLKDAGGTAVATLHFDPAQTLGPFGVTSDGQGGTKVVAIQTSFNVSSAADLNAALTAISQGGTSYAKNVAYTIHFASDISLASLSASAQLAAINLDTGSSLLIDGAGFTLDGANAHRGFFDYAGNVRIQNLAIAHTLAQGGDGGIGGGGGGAGLGGGLFVAAGASATIANVTFLDNAAHGGDGGGVNPAGRIYQGGAGGGGMGIDGAAGSTTGVYHLNHYSVFSGWGYAGGAGGGPGLSNLPDGGGAGGTSYRGSSPASGAFGGGGGGGSAFKAPAEAGTTGAQGGFGGGGGAGGGFNTNTASYGNGENAAGGNGGFGGGGGGGGLRGHDGLGGFGAGNGGVSFAYRAGGYYQSKIGNVGGGGLGAGGGVFVQEGGTLILESGSLSGGAVAGGAAGAIQAAHQLYDMPGAGQGLGSGIFLQGNETLTFAPLSGATVTVADVIADQGGNGGRGAVDIKGAGIVEFDAANTYSGGTTIEAGATLKLAGHGNVSSGPVTDNGDLLLAYSVTLSGTINDNGTIHLGFHDGTAVFSGAVTLSGSFNFGDGTNEADFNGGLNGTGSINFGTGDQTLKITGAMPSAVIHGFGAGDAIDLASISATAVGSFSNGLLSLVGADGITVVATIHFDPSLQAPDGFAVVSDNSGGTIVVLDEVPVFHVASAAQLARVINEISVGGALSRTNQHYEIDISTDFSIDLVLPAIKLASGDTLTIQGQHHTISGAVNGVPTYAGLDLESGSAEIDDLTIADFVARGGDGSSPGFTSLQGGNGGGLGAGGGLFIGSSASVTLSGVAFRHDQAVGGNGSSGGSYQQANATSFPGRYHLYGPDDPHRGTPSHAPQTFGYGGYGGRKGSVGGAAGIGGAAGFGGGGGGGGAGYFNGGFLKAGGSGGAGGYGGGAGGHGSLDAFNGNTTGGGGGGAGLGGAVYVASGGHLYVSDWNFSNNTATGGAGGLGGSAGQGIGNDLFSHGGTVTLTATLGQTVTVNQLIAGTNAQLAAGVTDTFNVGGAGTVVLGQGITADVLNIAGSGNVSVLTHIDVANINVSGSGNVVLEGGFFGHEVITHTGTGSLTVKPIYNVSTTAELAAAIQAIDANPISGTAVNYVINLTADIALSALLPILTIAAGDTLTLQGNGHVIDGGNNFGGFYLRSGNASFSDLTMRHMVERGQDGGFSVTGYVVTGKGGGGGGGLGAGGALFIGSGASATIKDVNVTGNGAVGGNGGNTYGHSGRYAFAGGGGVLNGNGYQSGGAGGGVSGGIHGQNGGFGGGGGGGYGAHRLGRVAFLYGNTSRYGAGSGGYGAGNGGNPVFVGYDPGSGQPIVFGGGGGGGAGLGGGIFVATGGSLTIAGGETFSGNYSRGGSGGLSGGGNDGGNGQGLGAGLFAASNNVTLAPDAGKTLTISDSIAGAMTGVLHIAGAGSVVLGDVRATTIALDGGTLTINGTLINDSLTVSGSAAYTLTTSLQGSGYAGVSNYGFLLLDAASTIDGGVQLADHGVIELGAVGAVGSGHITFAQGAMATLIIDQGDTPANQIDGFLPGDTIKLAGFAANATVTLGAGNVLTVSDGTNTAQLHLNPNLDYSTAQFGVVAYNGGVAVTETIAPKITLVGQPQNGNQVLLSGTGMPGSTIAIFIDGNQVGTATPNASGHFSFTTAALPDGEYSVMATQVGGGQTLTTTPLVVDVLPSAPSLALAPGQTTLATNVGVHLQGSGEPNQTVTLHLSGPGGSSLTYTTATDGNGNYDFVTPNLPDGHYTLNVTETNAQGLVSPLSGVLAFDVHPKAPTIAVVGQPLDGGRIEVAGSADPNITVNIWVRNQSGDQFVGSGRADATGHFDFTASQPIGHGNYTLLALAQDSANLISDQAIPFTFHVDPQAPVITSIVGQSVNGGTVEIKGTALAGSTVTLYEGSTVVGSGVANGAGVFDIVTSATFAEGVHSLRATAADADSLTSPLSTAINVTVLPTAPVVSAVIATAPQTIEVQGTGEAGETIKVYADGTTLLGSGVVDQTGHFDFSVDAPGGRHVFTTTETNGDNLTSAASAGVAIDVTPRAPVITSVAPLVATQIDASHDFIVKGTGQHVGETITLYADGGTTPIGAGVVAADGTFTITTTVALANGTHTLTATDAAGADVSAPSTGFAVYVDPAPVTNISQVGVAADHGVIELQGTGQPGDTITLMLGNTVIGTGAVDAAGHFDVTTDPAAGALLGPGHQHVTVIQTDSLGHASPAATFDASVAPAAPVVASVVSVPDSVGRVEVKGSGEAGTIIKLYADNGTTVIGTGTVDASGHFDITSGFQSVSGGAHSITVTATTIGGITGPASAGADVTITPAANTWTITSAADLAKAIAAIDVSGASAQTGAHYTFDIVGDLQLSDQLPAFNLPPGASLTISGHGHVLDAHGLPGLFVYAGSVEIDDLGIINAVAKGGDSNFGGGGGAGLGGGLFIASAGTVTLSNVNFANDKAIGGNSSGGTFGYLGVALYGGGGGLGGAGGFQGGGGIGIHASGANHPRPYDTGTTAGAGIALGAATGGGQVVGTNPVYLGGANGGGGGQGVGFYTSAVYFGLSGYGRPGGGGGIGGGVGIVSGMIATGGAGGFGGGGGGGGWAPSVSAGGYGGVGGFGGGGGAGRHGGGAGGFGGGGGAGGYGTVGAGGFGGGAGGTGGYGGGGLGAGGAIFVQQGGTLIFAGSGSDQNGGVTGGAAVTGAGAHAGSAFGSGVFLQGDQTITFAPDATHMITISDVIADMTGSHDASGQTGAGHLLLDGGGTLALGAANTFTGGITIENGTLDLTGHGAAGSGAISFSPADHAALEFSAANAPSNAIENFGTRDQIIVDGFHATSESYSNGVLVLNSATGSVSLTVGGSDLHALSDFHFAFDAGTGNTIITGGPDRSGADVIHGGPGAQILTGGTGDDVFFFRATDLAAGVTEKITDLSWATGSGEHDRIHLEGVDPNAVTVTSINGGHDTDIAIGVSGGTAHILVQGSGSAPLEIEFQNTNPTSDADLNTLLMPSTANETVGQFTTGANQPYIKSLVSYGADGAAIATDVTNNDGSHTITVQAPNAALTASAASDTFVFQFAAQPAGSATIGNFDVAHDVLQLSHSVYADAAAALAAIAADPHNAGNPADTTIAIDANHIVTLTGVNPTQLTQHDILLV</sequence>
<dbReference type="Pfam" id="PF17936">
    <property type="entry name" value="Big_6"/>
    <property type="match status" value="1"/>
</dbReference>
<feature type="region of interest" description="Disordered" evidence="4">
    <location>
        <begin position="3550"/>
        <end position="3576"/>
    </location>
</feature>
<dbReference type="PANTHER" id="PTHR45739">
    <property type="entry name" value="MATRIX PROTEIN, PUTATIVE-RELATED"/>
    <property type="match status" value="1"/>
</dbReference>
<dbReference type="Gene3D" id="2.60.40.1800">
    <property type="match status" value="1"/>
</dbReference>
<accession>A0ABY3RMN8</accession>
<protein>
    <submittedName>
        <fullName evidence="7">VCBS domain-containing protein</fullName>
    </submittedName>
</protein>
<dbReference type="InterPro" id="IPR051561">
    <property type="entry name" value="FRAS1_ECM"/>
</dbReference>
<dbReference type="PANTHER" id="PTHR45739:SF12">
    <property type="entry name" value="CHONDROITIN SULFATE PROTEOGLYCAN 4-LIKE ISOFORM X2"/>
    <property type="match status" value="1"/>
</dbReference>
<dbReference type="Gene3D" id="2.60.40.3440">
    <property type="match status" value="1"/>
</dbReference>
<dbReference type="Proteomes" id="UP001431010">
    <property type="component" value="Chromosome"/>
</dbReference>
<keyword evidence="8" id="KW-1185">Reference proteome</keyword>
<dbReference type="SUPFAM" id="SSF117074">
    <property type="entry name" value="Hypothetical protein PA1324"/>
    <property type="match status" value="1"/>
</dbReference>
<proteinExistence type="predicted"/>
<feature type="compositionally biased region" description="Gly residues" evidence="4">
    <location>
        <begin position="2383"/>
        <end position="2399"/>
    </location>
</feature>
<dbReference type="PROSITE" id="PS51854">
    <property type="entry name" value="CSPG"/>
    <property type="match status" value="1"/>
</dbReference>
<keyword evidence="1" id="KW-0732">Signal</keyword>
<evidence type="ECO:0000256" key="1">
    <source>
        <dbReference type="ARBA" id="ARBA00022729"/>
    </source>
</evidence>
<keyword evidence="2" id="KW-0677">Repeat</keyword>
<evidence type="ECO:0000256" key="3">
    <source>
        <dbReference type="ARBA" id="ARBA00023180"/>
    </source>
</evidence>
<dbReference type="InterPro" id="IPR010221">
    <property type="entry name" value="VCBS_dom"/>
</dbReference>
<evidence type="ECO:0000256" key="2">
    <source>
        <dbReference type="ARBA" id="ARBA00022737"/>
    </source>
</evidence>
<evidence type="ECO:0000313" key="7">
    <source>
        <dbReference type="EMBL" id="UFZ08664.1"/>
    </source>
</evidence>
<dbReference type="InterPro" id="IPR011049">
    <property type="entry name" value="Serralysin-like_metalloprot_C"/>
</dbReference>
<feature type="domain" description="RapA2 cadherin-like" evidence="5">
    <location>
        <begin position="1370"/>
        <end position="1450"/>
    </location>
</feature>
<evidence type="ECO:0000313" key="8">
    <source>
        <dbReference type="Proteomes" id="UP001431010"/>
    </source>
</evidence>
<keyword evidence="3" id="KW-0325">Glycoprotein</keyword>
<dbReference type="InterPro" id="IPR039005">
    <property type="entry name" value="CSPG_rpt"/>
</dbReference>
<dbReference type="SUPFAM" id="SSF51120">
    <property type="entry name" value="beta-Roll"/>
    <property type="match status" value="2"/>
</dbReference>
<dbReference type="NCBIfam" id="TIGR01965">
    <property type="entry name" value="VCBS_repeat"/>
    <property type="match status" value="10"/>
</dbReference>
<name>A0ABY3RMN8_9BRAD</name>
<evidence type="ECO:0000259" key="5">
    <source>
        <dbReference type="Pfam" id="PF17803"/>
    </source>
</evidence>
<dbReference type="Pfam" id="PF17803">
    <property type="entry name" value="Cadherin_4"/>
    <property type="match status" value="3"/>
</dbReference>
<feature type="compositionally biased region" description="Low complexity" evidence="4">
    <location>
        <begin position="1385"/>
        <end position="1395"/>
    </location>
</feature>
<evidence type="ECO:0000256" key="4">
    <source>
        <dbReference type="SAM" id="MobiDB-lite"/>
    </source>
</evidence>